<dbReference type="Proteomes" id="UP000694050">
    <property type="component" value="Unassembled WGS sequence"/>
</dbReference>
<dbReference type="SMART" id="SM00385">
    <property type="entry name" value="CYCLIN"/>
    <property type="match status" value="2"/>
</dbReference>
<keyword evidence="4" id="KW-0131">Cell cycle</keyword>
<evidence type="ECO:0000313" key="8">
    <source>
        <dbReference type="Proteomes" id="UP000694050"/>
    </source>
</evidence>
<sequence length="318" mass="36334">MQSFSDMAEDGGERFSSLRFAGLNSQNSPQAECEPLENLGFRLQYLEEQGQPDISVIDSQVHLWSMRPELIQLLIDAHASFNLLPRTLFLAVNILDRYCSKQTVYEQYYKLAGLSALLISSKLVDPPDHTPHMQDLLKFCQCDYDRSILIKMERHILKILDWSMRNATVYDFVQLMTAMEGHDEVVQHMATYLGVLSLSYRTFVETKPSIMARSCLTIAGFVLNRAGEHLVLCDPLDRWIFSIFCNTSKPSNEAVFQKYAGARFSNVSQKLEASRDQQRPLLQSKKKWKRTESCQEAERITRSVGHADIDSGIPDKIP</sequence>
<dbReference type="GO" id="GO:0016538">
    <property type="term" value="F:cyclin-dependent protein serine/threonine kinase regulator activity"/>
    <property type="evidence" value="ECO:0007669"/>
    <property type="project" value="UniProtKB-ARBA"/>
</dbReference>
<dbReference type="InterPro" id="IPR013763">
    <property type="entry name" value="Cyclin-like_dom"/>
</dbReference>
<dbReference type="EMBL" id="JAELUQ010000009">
    <property type="protein sequence ID" value="KAG7408838.1"/>
    <property type="molecule type" value="Genomic_DNA"/>
</dbReference>
<dbReference type="CDD" id="cd20537">
    <property type="entry name" value="CYCLIN_CCNO-like_rpt2"/>
    <property type="match status" value="1"/>
</dbReference>
<dbReference type="InterPro" id="IPR004367">
    <property type="entry name" value="Cyclin_C-dom"/>
</dbReference>
<proteinExistence type="inferred from homology"/>
<feature type="domain" description="Cyclin-like" evidence="6">
    <location>
        <begin position="72"/>
        <end position="158"/>
    </location>
</feature>
<organism evidence="7 8">
    <name type="scientific">Fusarium oxysporum f. sp. rapae</name>
    <dbReference type="NCBI Taxonomy" id="485398"/>
    <lineage>
        <taxon>Eukaryota</taxon>
        <taxon>Fungi</taxon>
        <taxon>Dikarya</taxon>
        <taxon>Ascomycota</taxon>
        <taxon>Pezizomycotina</taxon>
        <taxon>Sordariomycetes</taxon>
        <taxon>Hypocreomycetidae</taxon>
        <taxon>Hypocreales</taxon>
        <taxon>Nectriaceae</taxon>
        <taxon>Fusarium</taxon>
        <taxon>Fusarium oxysporum species complex</taxon>
    </lineage>
</organism>
<keyword evidence="2" id="KW-0132">Cell division</keyword>
<evidence type="ECO:0000256" key="4">
    <source>
        <dbReference type="ARBA" id="ARBA00023306"/>
    </source>
</evidence>
<name>A0A8J5NSW0_FUSOX</name>
<dbReference type="GO" id="GO:0051726">
    <property type="term" value="P:regulation of cell cycle"/>
    <property type="evidence" value="ECO:0007669"/>
    <property type="project" value="UniProtKB-ARBA"/>
</dbReference>
<comment type="caution">
    <text evidence="7">The sequence shown here is derived from an EMBL/GenBank/DDBJ whole genome shotgun (WGS) entry which is preliminary data.</text>
</comment>
<dbReference type="Pfam" id="PF00134">
    <property type="entry name" value="Cyclin_N"/>
    <property type="match status" value="1"/>
</dbReference>
<dbReference type="InterPro" id="IPR039361">
    <property type="entry name" value="Cyclin"/>
</dbReference>
<dbReference type="PANTHER" id="PTHR10177">
    <property type="entry name" value="CYCLINS"/>
    <property type="match status" value="1"/>
</dbReference>
<evidence type="ECO:0000256" key="3">
    <source>
        <dbReference type="ARBA" id="ARBA00023127"/>
    </source>
</evidence>
<dbReference type="GO" id="GO:0044843">
    <property type="term" value="P:cell cycle G1/S phase transition"/>
    <property type="evidence" value="ECO:0007669"/>
    <property type="project" value="UniProtKB-ARBA"/>
</dbReference>
<accession>A0A8J5NSW0</accession>
<gene>
    <name evidence="7" type="primary">CLN1-2</name>
    <name evidence="7" type="ORF">Forpe1208_v011897</name>
</gene>
<protein>
    <submittedName>
        <fullName evidence="7">G1/S-specific cyclin CLN1</fullName>
    </submittedName>
</protein>
<evidence type="ECO:0000256" key="2">
    <source>
        <dbReference type="ARBA" id="ARBA00022618"/>
    </source>
</evidence>
<dbReference type="CDD" id="cd20559">
    <property type="entry name" value="CYCLIN_ScCLN_like"/>
    <property type="match status" value="1"/>
</dbReference>
<keyword evidence="3 5" id="KW-0195">Cyclin</keyword>
<reference evidence="7" key="1">
    <citation type="submission" date="2021-04" db="EMBL/GenBank/DDBJ databases">
        <title>First draft genome resource for Brassicaceae pathogens Fusarium oxysporum f. sp. raphani and Fusarium oxysporum f. sp. rapae.</title>
        <authorList>
            <person name="Asai S."/>
        </authorList>
    </citation>
    <scope>NUCLEOTIDE SEQUENCE</scope>
    <source>
        <strain evidence="7">Tf1208</strain>
    </source>
</reference>
<evidence type="ECO:0000259" key="6">
    <source>
        <dbReference type="SMART" id="SM00385"/>
    </source>
</evidence>
<dbReference type="AlphaFoldDB" id="A0A8J5NSW0"/>
<dbReference type="FunFam" id="1.10.472.10:FF:000010">
    <property type="entry name" value="G1/S-specific cyclin Cln1"/>
    <property type="match status" value="1"/>
</dbReference>
<dbReference type="InterPro" id="IPR006671">
    <property type="entry name" value="Cyclin_N"/>
</dbReference>
<evidence type="ECO:0000313" key="7">
    <source>
        <dbReference type="EMBL" id="KAG7408838.1"/>
    </source>
</evidence>
<evidence type="ECO:0000256" key="5">
    <source>
        <dbReference type="RuleBase" id="RU000383"/>
    </source>
</evidence>
<feature type="domain" description="Cyclin-like" evidence="6">
    <location>
        <begin position="171"/>
        <end position="287"/>
    </location>
</feature>
<comment type="similarity">
    <text evidence="1 5">Belongs to the cyclin family.</text>
</comment>
<dbReference type="GO" id="GO:0051301">
    <property type="term" value="P:cell division"/>
    <property type="evidence" value="ECO:0007669"/>
    <property type="project" value="UniProtKB-KW"/>
</dbReference>
<evidence type="ECO:0000256" key="1">
    <source>
        <dbReference type="ARBA" id="ARBA00008742"/>
    </source>
</evidence>
<dbReference type="Pfam" id="PF02984">
    <property type="entry name" value="Cyclin_C"/>
    <property type="match status" value="1"/>
</dbReference>